<reference evidence="3" key="1">
    <citation type="submission" date="2024-01" db="EMBL/GenBank/DDBJ databases">
        <title>Roseobacter fucihabitans sp. nov., isolated from the brown alga Fucus spiralis.</title>
        <authorList>
            <person name="Hahnke S."/>
            <person name="Berger M."/>
            <person name="Schlingloff A."/>
            <person name="Athale I."/>
            <person name="Neumann-Schaal M."/>
            <person name="Adenaya A."/>
            <person name="Poehlein A."/>
            <person name="Daniel R."/>
            <person name="Pertersen J."/>
            <person name="Brinkhoff T."/>
        </authorList>
    </citation>
    <scope>NUCLEOTIDE SEQUENCE [LARGE SCALE GENOMIC DNA]</scope>
    <source>
        <strain evidence="3">B14</strain>
    </source>
</reference>
<sequence length="199" mass="22049">MIIDDKLQAARESFSGKSMTESQVKEAVVIVDILHAEIHNSGSFIEKLTDYAHAFARNERFDAMRAEKIIRDVYIATRGQSMNQTREGLAAAKDNLPVIAKTRALDCAKSIGALIEAAPTQPVYKAYDRAAVTLSAEFGITQVAAKEMMQEAFKQHHGKELYAHGKALEEKFHTPVREAARQAQNAEQQPARSQAQSYS</sequence>
<evidence type="ECO:0000256" key="1">
    <source>
        <dbReference type="SAM" id="MobiDB-lite"/>
    </source>
</evidence>
<accession>A0ABZ2BRX7</accession>
<dbReference type="Proteomes" id="UP001318682">
    <property type="component" value="Chromosome"/>
</dbReference>
<evidence type="ECO:0000313" key="2">
    <source>
        <dbReference type="EMBL" id="WVX47982.1"/>
    </source>
</evidence>
<keyword evidence="3" id="KW-1185">Reference proteome</keyword>
<evidence type="ECO:0000313" key="3">
    <source>
        <dbReference type="Proteomes" id="UP001318682"/>
    </source>
</evidence>
<organism evidence="2 3">
    <name type="scientific">Roseobacter fucihabitans</name>
    <dbReference type="NCBI Taxonomy" id="1537242"/>
    <lineage>
        <taxon>Bacteria</taxon>
        <taxon>Pseudomonadati</taxon>
        <taxon>Pseudomonadota</taxon>
        <taxon>Alphaproteobacteria</taxon>
        <taxon>Rhodobacterales</taxon>
        <taxon>Roseobacteraceae</taxon>
        <taxon>Roseobacter</taxon>
    </lineage>
</organism>
<gene>
    <name evidence="2" type="ORF">ROLI_010590</name>
</gene>
<protein>
    <submittedName>
        <fullName evidence="2">Uncharacterized protein</fullName>
    </submittedName>
</protein>
<proteinExistence type="predicted"/>
<feature type="compositionally biased region" description="Low complexity" evidence="1">
    <location>
        <begin position="181"/>
        <end position="192"/>
    </location>
</feature>
<feature type="region of interest" description="Disordered" evidence="1">
    <location>
        <begin position="172"/>
        <end position="199"/>
    </location>
</feature>
<name>A0ABZ2BRX7_9RHOB</name>
<dbReference type="EMBL" id="CP143423">
    <property type="protein sequence ID" value="WVX47982.1"/>
    <property type="molecule type" value="Genomic_DNA"/>
</dbReference>